<evidence type="ECO:0000256" key="12">
    <source>
        <dbReference type="SAM" id="Coils"/>
    </source>
</evidence>
<evidence type="ECO:0000256" key="9">
    <source>
        <dbReference type="ARBA" id="ARBA00023136"/>
    </source>
</evidence>
<protein>
    <recommendedName>
        <fullName evidence="3 11">MICOS complex subunit MIC60</fullName>
    </recommendedName>
    <alternativeName>
        <fullName evidence="11">Mitofilin</fullName>
    </alternativeName>
</protein>
<feature type="region of interest" description="Disordered" evidence="13">
    <location>
        <begin position="156"/>
        <end position="182"/>
    </location>
</feature>
<evidence type="ECO:0000256" key="7">
    <source>
        <dbReference type="ARBA" id="ARBA00023054"/>
    </source>
</evidence>
<dbReference type="GO" id="GO:0042407">
    <property type="term" value="P:cristae formation"/>
    <property type="evidence" value="ECO:0007669"/>
    <property type="project" value="TreeGrafter"/>
</dbReference>
<evidence type="ECO:0000256" key="13">
    <source>
        <dbReference type="SAM" id="MobiDB-lite"/>
    </source>
</evidence>
<comment type="similarity">
    <text evidence="2 11">Belongs to the MICOS complex subunit Mic60 family.</text>
</comment>
<evidence type="ECO:0000313" key="15">
    <source>
        <dbReference type="Proteomes" id="UP000323386"/>
    </source>
</evidence>
<evidence type="ECO:0000256" key="1">
    <source>
        <dbReference type="ARBA" id="ARBA00004434"/>
    </source>
</evidence>
<dbReference type="PANTHER" id="PTHR15415:SF7">
    <property type="entry name" value="MICOS COMPLEX SUBUNIT MIC60"/>
    <property type="match status" value="1"/>
</dbReference>
<name>A0A5C3ER18_9BASI</name>
<evidence type="ECO:0000256" key="8">
    <source>
        <dbReference type="ARBA" id="ARBA00023128"/>
    </source>
</evidence>
<feature type="region of interest" description="Disordered" evidence="13">
    <location>
        <begin position="247"/>
        <end position="312"/>
    </location>
</feature>
<dbReference type="OrthoDB" id="10261039at2759"/>
<dbReference type="GO" id="GO:0061617">
    <property type="term" value="C:MICOS complex"/>
    <property type="evidence" value="ECO:0007669"/>
    <property type="project" value="TreeGrafter"/>
</dbReference>
<keyword evidence="7 12" id="KW-0175">Coiled coil</keyword>
<evidence type="ECO:0000256" key="11">
    <source>
        <dbReference type="RuleBase" id="RU363000"/>
    </source>
</evidence>
<sequence>MISRAAALSRASTLAASSSNVLRAGRSSTASSARTYVTEIVKPRRSLPVRLFLYTTVGGAVFYSVSTVAALNNDRYQDFFVESVPLGEKIIDYLDTHDVGQEIKNVNLGGYGEKAIGLTKNAYSSVSEAVGRVASGNEAPMAGERDARAQLAEARERARAEASKAASKVQDAGDAAKKEAESAVRTVQDNAAHLVEKAKAAADKAEAKLRGEVSAKGAGSSATTAGDDRGVLKKAFDSVQIMTDIGANNKASPSKSRAPTTPGGEVKAPYTGELPVNHEPPVGYVAPRKDRGLQAPTESQARLRPDPEAPKLPLLAPSIKSLSGSEPMIAQLADTIDELTVFLKETPSSGAKAKGVLESAQIDLEQLSKRLETIKREEAKRVETSLASQAKRYETQISQQAEEAANKLSSREADWQKNFEAERTKQMEEFKEKLNAELATQSKIINERLKEEVIAQGIELQRRWMREIRAKVEEERGGRLAKLDELATDLKDLEKVTLDNSNQLDENVNVHTLWTAVRAVRSAIDDETTKQPFADQLRVLKNTTKARDDAVISAALEVLDASGAADTGVESFVTLRQWFTDKVGPKIRGVSLVPAPETAGLLSHIASATLSPLLFHKKGLVEGDDVPSVLARVEYHLDRKDLDSAARQLNQLKGWPKTLAADWLSAARKRLEVQQALDVVNTEASLASLMVVGK</sequence>
<keyword evidence="9" id="KW-0472">Membrane</keyword>
<comment type="subunit">
    <text evidence="11">Component of the mitochondrial contact site and cristae organizing system (MICOS) complex.</text>
</comment>
<proteinExistence type="inferred from homology"/>
<dbReference type="Proteomes" id="UP000323386">
    <property type="component" value="Unassembled WGS sequence"/>
</dbReference>
<evidence type="ECO:0000256" key="4">
    <source>
        <dbReference type="ARBA" id="ARBA00022692"/>
    </source>
</evidence>
<reference evidence="14 15" key="1">
    <citation type="submission" date="2018-03" db="EMBL/GenBank/DDBJ databases">
        <authorList>
            <person name="Guldener U."/>
        </authorList>
    </citation>
    <scope>NUCLEOTIDE SEQUENCE [LARGE SCALE GENOMIC DNA]</scope>
    <source>
        <strain evidence="14 15">DAOM196992</strain>
    </source>
</reference>
<feature type="compositionally biased region" description="Polar residues" evidence="13">
    <location>
        <begin position="249"/>
        <end position="259"/>
    </location>
</feature>
<accession>A0A5C3ER18</accession>
<dbReference type="InterPro" id="IPR019133">
    <property type="entry name" value="MIC60"/>
</dbReference>
<feature type="coiled-coil region" evidence="12">
    <location>
        <begin position="357"/>
        <end position="418"/>
    </location>
</feature>
<dbReference type="PANTHER" id="PTHR15415">
    <property type="entry name" value="MITOFILIN"/>
    <property type="match status" value="1"/>
</dbReference>
<evidence type="ECO:0000256" key="10">
    <source>
        <dbReference type="ARBA" id="ARBA00025571"/>
    </source>
</evidence>
<gene>
    <name evidence="14" type="ORF">PSFLO_00119</name>
</gene>
<keyword evidence="6" id="KW-1133">Transmembrane helix</keyword>
<evidence type="ECO:0000256" key="5">
    <source>
        <dbReference type="ARBA" id="ARBA00022792"/>
    </source>
</evidence>
<keyword evidence="8 11" id="KW-0496">Mitochondrion</keyword>
<evidence type="ECO:0000313" key="14">
    <source>
        <dbReference type="EMBL" id="SPO34648.1"/>
    </source>
</evidence>
<comment type="function">
    <text evidence="10">Component of the MICOS complex, a large protein complex of the mitochondrial inner membrane that plays crucial roles in the maintenance of crista junctions, inner membrane architecture, and formation of contact sites to the outer membrane. Plays a role in keeping cristae membranes connected to the inner boundary membrane. Also promotes protein import via the mitochondrial intermembrane space assembly (MIA) pathway.</text>
</comment>
<comment type="subcellular location">
    <subcellularLocation>
        <location evidence="1 11">Mitochondrion inner membrane</location>
        <topology evidence="1 11">Single-pass membrane protein</topology>
    </subcellularLocation>
</comment>
<keyword evidence="4 11" id="KW-0812">Transmembrane</keyword>
<evidence type="ECO:0000256" key="6">
    <source>
        <dbReference type="ARBA" id="ARBA00022989"/>
    </source>
</evidence>
<keyword evidence="15" id="KW-1185">Reference proteome</keyword>
<dbReference type="Pfam" id="PF09731">
    <property type="entry name" value="Mitofilin"/>
    <property type="match status" value="1"/>
</dbReference>
<keyword evidence="5 11" id="KW-0999">Mitochondrion inner membrane</keyword>
<evidence type="ECO:0000256" key="3">
    <source>
        <dbReference type="ARBA" id="ARBA00018116"/>
    </source>
</evidence>
<dbReference type="EMBL" id="OOIP01000001">
    <property type="protein sequence ID" value="SPO34648.1"/>
    <property type="molecule type" value="Genomic_DNA"/>
</dbReference>
<organism evidence="14 15">
    <name type="scientific">Pseudozyma flocculosa</name>
    <dbReference type="NCBI Taxonomy" id="84751"/>
    <lineage>
        <taxon>Eukaryota</taxon>
        <taxon>Fungi</taxon>
        <taxon>Dikarya</taxon>
        <taxon>Basidiomycota</taxon>
        <taxon>Ustilaginomycotina</taxon>
        <taxon>Ustilaginomycetes</taxon>
        <taxon>Ustilaginales</taxon>
        <taxon>Ustilaginaceae</taxon>
        <taxon>Pseudozyma</taxon>
    </lineage>
</organism>
<evidence type="ECO:0000256" key="2">
    <source>
        <dbReference type="ARBA" id="ARBA00010877"/>
    </source>
</evidence>
<dbReference type="AlphaFoldDB" id="A0A5C3ER18"/>